<name>A0ABQ2P276_9BACI</name>
<comment type="caution">
    <text evidence="1">The sequence shown here is derived from an EMBL/GenBank/DDBJ whole genome shotgun (WGS) entry which is preliminary data.</text>
</comment>
<protein>
    <recommendedName>
        <fullName evidence="3">YolD-like protein</fullName>
    </recommendedName>
</protein>
<dbReference type="EMBL" id="BMLW01000018">
    <property type="protein sequence ID" value="GGP16197.1"/>
    <property type="molecule type" value="Genomic_DNA"/>
</dbReference>
<reference evidence="2" key="1">
    <citation type="journal article" date="2019" name="Int. J. Syst. Evol. Microbiol.">
        <title>The Global Catalogue of Microorganisms (GCM) 10K type strain sequencing project: providing services to taxonomists for standard genome sequencing and annotation.</title>
        <authorList>
            <consortium name="The Broad Institute Genomics Platform"/>
            <consortium name="The Broad Institute Genome Sequencing Center for Infectious Disease"/>
            <person name="Wu L."/>
            <person name="Ma J."/>
        </authorList>
    </citation>
    <scope>NUCLEOTIDE SEQUENCE [LARGE SCALE GENOMIC DNA]</scope>
    <source>
        <strain evidence="2">CGMCC 1.7693</strain>
    </source>
</reference>
<dbReference type="InterPro" id="IPR014962">
    <property type="entry name" value="YolD"/>
</dbReference>
<accession>A0ABQ2P276</accession>
<keyword evidence="2" id="KW-1185">Reference proteome</keyword>
<organism evidence="1 2">
    <name type="scientific">Oceanobacillus neutriphilus</name>
    <dbReference type="NCBI Taxonomy" id="531815"/>
    <lineage>
        <taxon>Bacteria</taxon>
        <taxon>Bacillati</taxon>
        <taxon>Bacillota</taxon>
        <taxon>Bacilli</taxon>
        <taxon>Bacillales</taxon>
        <taxon>Bacillaceae</taxon>
        <taxon>Oceanobacillus</taxon>
    </lineage>
</organism>
<dbReference type="Pfam" id="PF08863">
    <property type="entry name" value="YolD"/>
    <property type="match status" value="1"/>
</dbReference>
<proteinExistence type="predicted"/>
<evidence type="ECO:0000313" key="1">
    <source>
        <dbReference type="EMBL" id="GGP16197.1"/>
    </source>
</evidence>
<evidence type="ECO:0008006" key="3">
    <source>
        <dbReference type="Google" id="ProtNLM"/>
    </source>
</evidence>
<sequence>MIEKPVLDEHQLEHNGFEIYLAHKQGTKVWIKYFNDGEFKEIVCNIDEPINIWDMIIKCSNESGRIEIPFNRIIQVEDV</sequence>
<gene>
    <name evidence="1" type="ORF">GCM10011346_47210</name>
</gene>
<evidence type="ECO:0000313" key="2">
    <source>
        <dbReference type="Proteomes" id="UP000641206"/>
    </source>
</evidence>
<dbReference type="Proteomes" id="UP000641206">
    <property type="component" value="Unassembled WGS sequence"/>
</dbReference>